<evidence type="ECO:0000313" key="2">
    <source>
        <dbReference type="EMBL" id="KAK4026500.1"/>
    </source>
</evidence>
<evidence type="ECO:0008006" key="4">
    <source>
        <dbReference type="Google" id="ProtNLM"/>
    </source>
</evidence>
<evidence type="ECO:0000256" key="1">
    <source>
        <dbReference type="SAM" id="MobiDB-lite"/>
    </source>
</evidence>
<dbReference type="Proteomes" id="UP001234178">
    <property type="component" value="Unassembled WGS sequence"/>
</dbReference>
<comment type="caution">
    <text evidence="2">The sequence shown here is derived from an EMBL/GenBank/DDBJ whole genome shotgun (WGS) entry which is preliminary data.</text>
</comment>
<organism evidence="2 3">
    <name type="scientific">Daphnia magna</name>
    <dbReference type="NCBI Taxonomy" id="35525"/>
    <lineage>
        <taxon>Eukaryota</taxon>
        <taxon>Metazoa</taxon>
        <taxon>Ecdysozoa</taxon>
        <taxon>Arthropoda</taxon>
        <taxon>Crustacea</taxon>
        <taxon>Branchiopoda</taxon>
        <taxon>Diplostraca</taxon>
        <taxon>Cladocera</taxon>
        <taxon>Anomopoda</taxon>
        <taxon>Daphniidae</taxon>
        <taxon>Daphnia</taxon>
    </lineage>
</organism>
<protein>
    <recommendedName>
        <fullName evidence="4">FHA domain-containing protein</fullName>
    </recommendedName>
</protein>
<keyword evidence="3" id="KW-1185">Reference proteome</keyword>
<proteinExistence type="predicted"/>
<reference evidence="2 3" key="1">
    <citation type="journal article" date="2023" name="Nucleic Acids Res.">
        <title>The hologenome of Daphnia magna reveals possible DNA methylation and microbiome-mediated evolution of the host genome.</title>
        <authorList>
            <person name="Chaturvedi A."/>
            <person name="Li X."/>
            <person name="Dhandapani V."/>
            <person name="Marshall H."/>
            <person name="Kissane S."/>
            <person name="Cuenca-Cambronero M."/>
            <person name="Asole G."/>
            <person name="Calvet F."/>
            <person name="Ruiz-Romero M."/>
            <person name="Marangio P."/>
            <person name="Guigo R."/>
            <person name="Rago D."/>
            <person name="Mirbahai L."/>
            <person name="Eastwood N."/>
            <person name="Colbourne J.K."/>
            <person name="Zhou J."/>
            <person name="Mallon E."/>
            <person name="Orsini L."/>
        </authorList>
    </citation>
    <scope>NUCLEOTIDE SEQUENCE [LARGE SCALE GENOMIC DNA]</scope>
    <source>
        <strain evidence="2">LRV0_1</strain>
    </source>
</reference>
<gene>
    <name evidence="2" type="ORF">OUZ56_015496</name>
</gene>
<feature type="region of interest" description="Disordered" evidence="1">
    <location>
        <begin position="37"/>
        <end position="56"/>
    </location>
</feature>
<dbReference type="EMBL" id="JAOYFB010000038">
    <property type="protein sequence ID" value="KAK4026500.1"/>
    <property type="molecule type" value="Genomic_DNA"/>
</dbReference>
<accession>A0ABR0AN70</accession>
<evidence type="ECO:0000313" key="3">
    <source>
        <dbReference type="Proteomes" id="UP001234178"/>
    </source>
</evidence>
<name>A0ABR0AN70_9CRUS</name>
<sequence>MTRATSRLSRKKRVGELGDIAIPPRLTQFLAVTQKRRAISGGGRGTSASLPKPIRSSPRIENHITTEENYWSLEWSDYGRSKRGLNLAVLAFSPARWRTFHPPDVPRVLFDSTALTKVHARIRTMHGNGNINAGADFFVVVVGNNHQQIASSRKI</sequence>